<keyword evidence="4" id="KW-0865">Zymogen</keyword>
<dbReference type="PRINTS" id="PR01210">
    <property type="entry name" value="GGTRANSPTASE"/>
</dbReference>
<keyword evidence="6" id="KW-1185">Reference proteome</keyword>
<evidence type="ECO:0000313" key="6">
    <source>
        <dbReference type="Proteomes" id="UP000198906"/>
    </source>
</evidence>
<dbReference type="Proteomes" id="UP000198906">
    <property type="component" value="Unassembled WGS sequence"/>
</dbReference>
<dbReference type="EMBL" id="FMHU01000001">
    <property type="protein sequence ID" value="SCL18129.1"/>
    <property type="molecule type" value="Genomic_DNA"/>
</dbReference>
<dbReference type="Gene3D" id="1.10.246.130">
    <property type="match status" value="1"/>
</dbReference>
<organism evidence="5 6">
    <name type="scientific">Micromonospora inyonensis</name>
    <dbReference type="NCBI Taxonomy" id="47866"/>
    <lineage>
        <taxon>Bacteria</taxon>
        <taxon>Bacillati</taxon>
        <taxon>Actinomycetota</taxon>
        <taxon>Actinomycetes</taxon>
        <taxon>Micromonosporales</taxon>
        <taxon>Micromonosporaceae</taxon>
        <taxon>Micromonospora</taxon>
    </lineage>
</organism>
<dbReference type="Gene3D" id="3.60.20.40">
    <property type="match status" value="1"/>
</dbReference>
<evidence type="ECO:0000256" key="1">
    <source>
        <dbReference type="ARBA" id="ARBA00009381"/>
    </source>
</evidence>
<name>A0A1C6RLX7_9ACTN</name>
<gene>
    <name evidence="5" type="ORF">GA0074694_2249</name>
</gene>
<dbReference type="PANTHER" id="PTHR43199">
    <property type="entry name" value="GLUTATHIONE HYDROLASE"/>
    <property type="match status" value="1"/>
</dbReference>
<accession>A0A1C6RLX7</accession>
<dbReference type="GO" id="GO:0016740">
    <property type="term" value="F:transferase activity"/>
    <property type="evidence" value="ECO:0007669"/>
    <property type="project" value="UniProtKB-KW"/>
</dbReference>
<dbReference type="InterPro" id="IPR051792">
    <property type="entry name" value="GGT_bact"/>
</dbReference>
<dbReference type="PANTHER" id="PTHR43199:SF1">
    <property type="entry name" value="GLUTATHIONE HYDROLASE PROENZYME"/>
    <property type="match status" value="1"/>
</dbReference>
<dbReference type="RefSeq" id="WP_218105665.1">
    <property type="nucleotide sequence ID" value="NZ_FMHU01000001.1"/>
</dbReference>
<keyword evidence="2" id="KW-0808">Transferase</keyword>
<dbReference type="AlphaFoldDB" id="A0A1C6RLX7"/>
<reference evidence="6" key="1">
    <citation type="submission" date="2016-06" db="EMBL/GenBank/DDBJ databases">
        <authorList>
            <person name="Varghese N."/>
        </authorList>
    </citation>
    <scope>NUCLEOTIDE SEQUENCE [LARGE SCALE GENOMIC DNA]</scope>
    <source>
        <strain evidence="6">DSM 46123</strain>
    </source>
</reference>
<dbReference type="InterPro" id="IPR029055">
    <property type="entry name" value="Ntn_hydrolases_N"/>
</dbReference>
<proteinExistence type="inferred from homology"/>
<evidence type="ECO:0000256" key="2">
    <source>
        <dbReference type="ARBA" id="ARBA00022679"/>
    </source>
</evidence>
<evidence type="ECO:0000256" key="4">
    <source>
        <dbReference type="ARBA" id="ARBA00023145"/>
    </source>
</evidence>
<evidence type="ECO:0000256" key="3">
    <source>
        <dbReference type="ARBA" id="ARBA00022801"/>
    </source>
</evidence>
<comment type="similarity">
    <text evidence="1">Belongs to the gamma-glutamyltransferase family.</text>
</comment>
<dbReference type="Pfam" id="PF01019">
    <property type="entry name" value="G_glu_transpept"/>
    <property type="match status" value="1"/>
</dbReference>
<dbReference type="GO" id="GO:0016787">
    <property type="term" value="F:hydrolase activity"/>
    <property type="evidence" value="ECO:0007669"/>
    <property type="project" value="UniProtKB-KW"/>
</dbReference>
<dbReference type="InterPro" id="IPR043138">
    <property type="entry name" value="GGT_lsub"/>
</dbReference>
<dbReference type="SUPFAM" id="SSF56235">
    <property type="entry name" value="N-terminal nucleophile aminohydrolases (Ntn hydrolases)"/>
    <property type="match status" value="1"/>
</dbReference>
<protein>
    <submittedName>
        <fullName evidence="5">Gamma-glutamyltranspeptidase / glutathione hydrolase</fullName>
    </submittedName>
</protein>
<dbReference type="STRING" id="47866.GA0074694_2249"/>
<sequence length="533" mass="57242">MKSEYATPGRYGVKQVATGTRGMVVSSEPIAVEAGAAVLREGGNALDAALAVAATQLVTEPHMTSITGGISLVYREAATGEASYLSGNINAPLAELADFVGADLHRARGVPVPGWWPAFLAAHERFGSLSIGRLLEPAIDVAREGFAVSSYLFGEMYHARQNLGRNPQSREMFFRDGSIIGPGQPLVQERVARTLERLRDEGMSYYLGDFARAFCAASDSDGGVITLDDFEAYRAEWAAPVRGSYRGFEVIGSAPPDDGGLQLVEAFNILENLDLPALGPASQSPKTLSALIAAHNAVYYAAPRERRFRDSGRVMDVLLSKEYGRQRSELLDTLANPVAAAPPTPGTIHLSVVDADHNVATLTHSHMASPWVNGLYAEGFQLAGGGSFFQRVMPQPGERATIYLAPSMVLRDGRPVIVSGSPSVSLVACVLQNLVNLMDFGMTIEQSVAEPRFGVRPHDPSRGWVPGTTIESGFAENVRHEVRGWASRNRLWMREIGPWNSMTGNFDGITIDPGSGLMRSCADPRRMGAAVAA</sequence>
<dbReference type="InterPro" id="IPR043137">
    <property type="entry name" value="GGT_ssub_C"/>
</dbReference>
<evidence type="ECO:0000313" key="5">
    <source>
        <dbReference type="EMBL" id="SCL18129.1"/>
    </source>
</evidence>
<keyword evidence="3 5" id="KW-0378">Hydrolase</keyword>